<name>A0A8K0KPR4_LADFU</name>
<dbReference type="EMBL" id="KZ309184">
    <property type="protein sequence ID" value="KAG8237540.1"/>
    <property type="molecule type" value="Genomic_DNA"/>
</dbReference>
<evidence type="ECO:0000313" key="2">
    <source>
        <dbReference type="Proteomes" id="UP000792457"/>
    </source>
</evidence>
<protein>
    <submittedName>
        <fullName evidence="1">Uncharacterized protein</fullName>
    </submittedName>
</protein>
<proteinExistence type="predicted"/>
<sequence>MQHSATSVPGDINFVAPWEVANQNEATVVDIQLATSCLALPRWNCTFTLSELNFAVMVAVRVTQRQYFMEELRMLEKKVSCSSNLLRPAPFIDDHGCLRCITCVKQKANPKVPLMGNLPSPLVCPSRSFFHIGVDP</sequence>
<organism evidence="1 2">
    <name type="scientific">Ladona fulva</name>
    <name type="common">Scarce chaser dragonfly</name>
    <name type="synonym">Libellula fulva</name>
    <dbReference type="NCBI Taxonomy" id="123851"/>
    <lineage>
        <taxon>Eukaryota</taxon>
        <taxon>Metazoa</taxon>
        <taxon>Ecdysozoa</taxon>
        <taxon>Arthropoda</taxon>
        <taxon>Hexapoda</taxon>
        <taxon>Insecta</taxon>
        <taxon>Pterygota</taxon>
        <taxon>Palaeoptera</taxon>
        <taxon>Odonata</taxon>
        <taxon>Epiprocta</taxon>
        <taxon>Anisoptera</taxon>
        <taxon>Libelluloidea</taxon>
        <taxon>Libellulidae</taxon>
        <taxon>Ladona</taxon>
    </lineage>
</organism>
<keyword evidence="2" id="KW-1185">Reference proteome</keyword>
<accession>A0A8K0KPR4</accession>
<reference evidence="1" key="2">
    <citation type="submission" date="2017-10" db="EMBL/GenBank/DDBJ databases">
        <title>Ladona fulva Genome sequencing and assembly.</title>
        <authorList>
            <person name="Murali S."/>
            <person name="Richards S."/>
            <person name="Bandaranaike D."/>
            <person name="Bellair M."/>
            <person name="Blankenburg K."/>
            <person name="Chao H."/>
            <person name="Dinh H."/>
            <person name="Doddapaneni H."/>
            <person name="Dugan-Rocha S."/>
            <person name="Elkadiri S."/>
            <person name="Gnanaolivu R."/>
            <person name="Hernandez B."/>
            <person name="Skinner E."/>
            <person name="Javaid M."/>
            <person name="Lee S."/>
            <person name="Li M."/>
            <person name="Ming W."/>
            <person name="Munidasa M."/>
            <person name="Muniz J."/>
            <person name="Nguyen L."/>
            <person name="Hughes D."/>
            <person name="Osuji N."/>
            <person name="Pu L.-L."/>
            <person name="Puazo M."/>
            <person name="Qu C."/>
            <person name="Quiroz J."/>
            <person name="Raj R."/>
            <person name="Weissenberger G."/>
            <person name="Xin Y."/>
            <person name="Zou X."/>
            <person name="Han Y."/>
            <person name="Worley K."/>
            <person name="Muzny D."/>
            <person name="Gibbs R."/>
        </authorList>
    </citation>
    <scope>NUCLEOTIDE SEQUENCE</scope>
    <source>
        <strain evidence="1">Sampled in the wild</strain>
    </source>
</reference>
<evidence type="ECO:0000313" key="1">
    <source>
        <dbReference type="EMBL" id="KAG8237540.1"/>
    </source>
</evidence>
<reference evidence="1" key="1">
    <citation type="submission" date="2013-04" db="EMBL/GenBank/DDBJ databases">
        <authorList>
            <person name="Qu J."/>
            <person name="Murali S.C."/>
            <person name="Bandaranaike D."/>
            <person name="Bellair M."/>
            <person name="Blankenburg K."/>
            <person name="Chao H."/>
            <person name="Dinh H."/>
            <person name="Doddapaneni H."/>
            <person name="Downs B."/>
            <person name="Dugan-Rocha S."/>
            <person name="Elkadiri S."/>
            <person name="Gnanaolivu R.D."/>
            <person name="Hernandez B."/>
            <person name="Javaid M."/>
            <person name="Jayaseelan J.C."/>
            <person name="Lee S."/>
            <person name="Li M."/>
            <person name="Ming W."/>
            <person name="Munidasa M."/>
            <person name="Muniz J."/>
            <person name="Nguyen L."/>
            <person name="Ongeri F."/>
            <person name="Osuji N."/>
            <person name="Pu L.-L."/>
            <person name="Puazo M."/>
            <person name="Qu C."/>
            <person name="Quiroz J."/>
            <person name="Raj R."/>
            <person name="Weissenberger G."/>
            <person name="Xin Y."/>
            <person name="Zou X."/>
            <person name="Han Y."/>
            <person name="Richards S."/>
            <person name="Worley K."/>
            <person name="Muzny D."/>
            <person name="Gibbs R."/>
        </authorList>
    </citation>
    <scope>NUCLEOTIDE SEQUENCE</scope>
    <source>
        <strain evidence="1">Sampled in the wild</strain>
    </source>
</reference>
<gene>
    <name evidence="1" type="ORF">J437_LFUL017207</name>
</gene>
<dbReference type="AlphaFoldDB" id="A0A8K0KPR4"/>
<comment type="caution">
    <text evidence="1">The sequence shown here is derived from an EMBL/GenBank/DDBJ whole genome shotgun (WGS) entry which is preliminary data.</text>
</comment>
<dbReference type="Proteomes" id="UP000792457">
    <property type="component" value="Unassembled WGS sequence"/>
</dbReference>